<comment type="caution">
    <text evidence="2">The sequence shown here is derived from an EMBL/GenBank/DDBJ whole genome shotgun (WGS) entry which is preliminary data.</text>
</comment>
<evidence type="ECO:0000256" key="1">
    <source>
        <dbReference type="SAM" id="SignalP"/>
    </source>
</evidence>
<dbReference type="Proteomes" id="UP001447188">
    <property type="component" value="Unassembled WGS sequence"/>
</dbReference>
<feature type="chain" id="PRO_5045596930" description="TIGR03016 family PEP-CTERM system-associated outer membrane protein" evidence="1">
    <location>
        <begin position="19"/>
        <end position="397"/>
    </location>
</feature>
<keyword evidence="1" id="KW-0732">Signal</keyword>
<protein>
    <recommendedName>
        <fullName evidence="4">TIGR03016 family PEP-CTERM system-associated outer membrane protein</fullName>
    </recommendedName>
</protein>
<sequence length="397" mass="44342">QAAAISVLAWVYIPGAQADAGDTFNLTARYGLLETDNLFLLSRDADLSQLPGGAASKSETINMSTAELSLDKSYSLQRIQLNASINDYRYQNFSYLSYTAMNYSAAWRWAFTPRVRGTITTSRKEASNSFTDVDDISVRNIRLDQLIRFDVEADLGAAWRLTTRLDQAKSTNEVPVVREGDSVVKSGALGTRYVFPSGNFVGLNARFGQGEYLNRVNTVGGFLPRSFDETEHDVRASWAFSGKTNILARFAYFQRHHKEFEQRDFGGVIGDLRATWKATGKTTVVATLARTFNAYQTESNSYAAGNKYSLAPEWQATAHTSLRFNYEYFLQDYGGALANNTFANRKDTTRNAVIAVDWHPRQTMSLILSLQNQKRTSNLTGFDFKANSAFISGQITF</sequence>
<dbReference type="NCBIfam" id="TIGR03014">
    <property type="entry name" value="EpsL"/>
    <property type="match status" value="1"/>
</dbReference>
<evidence type="ECO:0000313" key="2">
    <source>
        <dbReference type="EMBL" id="KAL0630396.1"/>
    </source>
</evidence>
<organism evidence="2 3">
    <name type="scientific">Discina gigas</name>
    <dbReference type="NCBI Taxonomy" id="1032678"/>
    <lineage>
        <taxon>Eukaryota</taxon>
        <taxon>Fungi</taxon>
        <taxon>Dikarya</taxon>
        <taxon>Ascomycota</taxon>
        <taxon>Pezizomycotina</taxon>
        <taxon>Pezizomycetes</taxon>
        <taxon>Pezizales</taxon>
        <taxon>Discinaceae</taxon>
        <taxon>Discina</taxon>
    </lineage>
</organism>
<dbReference type="EMBL" id="JBBBZM010000714">
    <property type="protein sequence ID" value="KAL0630396.1"/>
    <property type="molecule type" value="Genomic_DNA"/>
</dbReference>
<name>A0ABR3G364_9PEZI</name>
<feature type="signal peptide" evidence="1">
    <location>
        <begin position="1"/>
        <end position="18"/>
    </location>
</feature>
<dbReference type="InterPro" id="IPR017465">
    <property type="entry name" value="EpsL_proteobac"/>
</dbReference>
<proteinExistence type="predicted"/>
<keyword evidence="3" id="KW-1185">Reference proteome</keyword>
<evidence type="ECO:0000313" key="3">
    <source>
        <dbReference type="Proteomes" id="UP001447188"/>
    </source>
</evidence>
<reference evidence="2 3" key="1">
    <citation type="submission" date="2024-02" db="EMBL/GenBank/DDBJ databases">
        <title>Discinaceae phylogenomics.</title>
        <authorList>
            <person name="Dirks A.C."/>
            <person name="James T.Y."/>
        </authorList>
    </citation>
    <scope>NUCLEOTIDE SEQUENCE [LARGE SCALE GENOMIC DNA]</scope>
    <source>
        <strain evidence="2 3">ACD0624</strain>
    </source>
</reference>
<accession>A0ABR3G364</accession>
<gene>
    <name evidence="2" type="ORF">Q9L58_010756</name>
</gene>
<feature type="non-terminal residue" evidence="2">
    <location>
        <position position="1"/>
    </location>
</feature>
<evidence type="ECO:0008006" key="4">
    <source>
        <dbReference type="Google" id="ProtNLM"/>
    </source>
</evidence>